<dbReference type="SUPFAM" id="SSF100950">
    <property type="entry name" value="NagB/RpiA/CoA transferase-like"/>
    <property type="match status" value="1"/>
</dbReference>
<reference evidence="2" key="1">
    <citation type="submission" date="2019-08" db="EMBL/GenBank/DDBJ databases">
        <authorList>
            <person name="Kucharzyk K."/>
            <person name="Murdoch R.W."/>
            <person name="Higgins S."/>
            <person name="Loffler F."/>
        </authorList>
    </citation>
    <scope>NUCLEOTIDE SEQUENCE</scope>
</reference>
<proteinExistence type="predicted"/>
<dbReference type="GO" id="GO:0006083">
    <property type="term" value="P:acetate metabolic process"/>
    <property type="evidence" value="ECO:0007669"/>
    <property type="project" value="InterPro"/>
</dbReference>
<dbReference type="PANTHER" id="PTHR21432:SF20">
    <property type="entry name" value="ACETYL-COA HYDROLASE"/>
    <property type="match status" value="1"/>
</dbReference>
<accession>A0A645C963</accession>
<sequence length="153" mass="16480">MDDNPGVLLYPCDYTNDPFVIAQNDNMVSVNSSVEVDLMGQAASESIGSRQYSGVGGQVDFIRGAAASRGGRAILALPSTAGTGDKRVSKIVSRLAAGTPVSTSRNDVEYVVTEYGVASLKYKTLRQRAEQLIAIAHPDFRDDLRAELKNLNW</sequence>
<feature type="domain" description="Acetyl-CoA hydrolase/transferase C-terminal" evidence="1">
    <location>
        <begin position="1"/>
        <end position="147"/>
    </location>
</feature>
<organism evidence="2">
    <name type="scientific">bioreactor metagenome</name>
    <dbReference type="NCBI Taxonomy" id="1076179"/>
    <lineage>
        <taxon>unclassified sequences</taxon>
        <taxon>metagenomes</taxon>
        <taxon>ecological metagenomes</taxon>
    </lineage>
</organism>
<dbReference type="EMBL" id="VSSQ01024406">
    <property type="protein sequence ID" value="MPM71904.1"/>
    <property type="molecule type" value="Genomic_DNA"/>
</dbReference>
<dbReference type="InterPro" id="IPR026888">
    <property type="entry name" value="AcetylCoA_hyd_C"/>
</dbReference>
<gene>
    <name evidence="2" type="ORF">SDC9_118875</name>
</gene>
<dbReference type="Gene3D" id="3.40.1080.20">
    <property type="entry name" value="Acetyl-CoA hydrolase/transferase C-terminal domain"/>
    <property type="match status" value="1"/>
</dbReference>
<evidence type="ECO:0000259" key="1">
    <source>
        <dbReference type="Pfam" id="PF13336"/>
    </source>
</evidence>
<name>A0A645C963_9ZZZZ</name>
<dbReference type="Pfam" id="PF13336">
    <property type="entry name" value="AcetylCoA_hyd_C"/>
    <property type="match status" value="1"/>
</dbReference>
<keyword evidence="2" id="KW-0808">Transferase</keyword>
<dbReference type="InterPro" id="IPR037171">
    <property type="entry name" value="NagB/RpiA_transferase-like"/>
</dbReference>
<dbReference type="GO" id="GO:0008775">
    <property type="term" value="F:acetate CoA-transferase activity"/>
    <property type="evidence" value="ECO:0007669"/>
    <property type="project" value="InterPro"/>
</dbReference>
<dbReference type="InterPro" id="IPR046433">
    <property type="entry name" value="ActCoA_hydro"/>
</dbReference>
<dbReference type="PANTHER" id="PTHR21432">
    <property type="entry name" value="ACETYL-COA HYDROLASE-RELATED"/>
    <property type="match status" value="1"/>
</dbReference>
<dbReference type="AlphaFoldDB" id="A0A645C963"/>
<comment type="caution">
    <text evidence="2">The sequence shown here is derived from an EMBL/GenBank/DDBJ whole genome shotgun (WGS) entry which is preliminary data.</text>
</comment>
<dbReference type="InterPro" id="IPR038460">
    <property type="entry name" value="AcetylCoA_hyd_C_sf"/>
</dbReference>
<dbReference type="EC" id="2.8.3.-" evidence="2"/>
<protein>
    <submittedName>
        <fullName evidence="2">Butanoate coenzyme A-transferase</fullName>
        <ecNumber evidence="2">2.8.3.-</ecNumber>
    </submittedName>
</protein>
<evidence type="ECO:0000313" key="2">
    <source>
        <dbReference type="EMBL" id="MPM71904.1"/>
    </source>
</evidence>